<dbReference type="PANTHER" id="PTHR12243">
    <property type="entry name" value="MADF DOMAIN TRANSCRIPTION FACTOR"/>
    <property type="match status" value="1"/>
</dbReference>
<dbReference type="InterPro" id="IPR006578">
    <property type="entry name" value="MADF-dom"/>
</dbReference>
<protein>
    <submittedName>
        <fullName evidence="5">MADF</fullName>
    </submittedName>
</protein>
<organism evidence="5 6">
    <name type="scientific">Nesidiocoris tenuis</name>
    <dbReference type="NCBI Taxonomy" id="355587"/>
    <lineage>
        <taxon>Eukaryota</taxon>
        <taxon>Metazoa</taxon>
        <taxon>Ecdysozoa</taxon>
        <taxon>Arthropoda</taxon>
        <taxon>Hexapoda</taxon>
        <taxon>Insecta</taxon>
        <taxon>Pterygota</taxon>
        <taxon>Neoptera</taxon>
        <taxon>Paraneoptera</taxon>
        <taxon>Hemiptera</taxon>
        <taxon>Heteroptera</taxon>
        <taxon>Panheteroptera</taxon>
        <taxon>Cimicomorpha</taxon>
        <taxon>Miridae</taxon>
        <taxon>Dicyphina</taxon>
        <taxon>Nesidiocoris</taxon>
    </lineage>
</organism>
<dbReference type="PROSITE" id="PS51031">
    <property type="entry name" value="BESS"/>
    <property type="match status" value="1"/>
</dbReference>
<dbReference type="EMBL" id="AP028922">
    <property type="protein sequence ID" value="BET02669.1"/>
    <property type="molecule type" value="Genomic_DNA"/>
</dbReference>
<gene>
    <name evidence="5" type="ORF">NTJ_15485</name>
</gene>
<keyword evidence="1" id="KW-0539">Nucleus</keyword>
<dbReference type="PANTHER" id="PTHR12243:SF67">
    <property type="entry name" value="COREPRESSOR OF PANGOLIN, ISOFORM A-RELATED"/>
    <property type="match status" value="1"/>
</dbReference>
<feature type="compositionally biased region" description="Basic residues" evidence="2">
    <location>
        <begin position="85"/>
        <end position="97"/>
    </location>
</feature>
<evidence type="ECO:0000259" key="4">
    <source>
        <dbReference type="PROSITE" id="PS51031"/>
    </source>
</evidence>
<dbReference type="Proteomes" id="UP001307889">
    <property type="component" value="Chromosome 14"/>
</dbReference>
<feature type="compositionally biased region" description="Basic and acidic residues" evidence="2">
    <location>
        <begin position="98"/>
        <end position="121"/>
    </location>
</feature>
<keyword evidence="6" id="KW-1185">Reference proteome</keyword>
<evidence type="ECO:0000259" key="3">
    <source>
        <dbReference type="PROSITE" id="PS51029"/>
    </source>
</evidence>
<dbReference type="PROSITE" id="PS51029">
    <property type="entry name" value="MADF"/>
    <property type="match status" value="1"/>
</dbReference>
<comment type="subcellular location">
    <subcellularLocation>
        <location evidence="1">Nucleus</location>
    </subcellularLocation>
</comment>
<feature type="region of interest" description="Disordered" evidence="2">
    <location>
        <begin position="72"/>
        <end position="164"/>
    </location>
</feature>
<evidence type="ECO:0000313" key="6">
    <source>
        <dbReference type="Proteomes" id="UP001307889"/>
    </source>
</evidence>
<reference evidence="5 6" key="1">
    <citation type="submission" date="2023-09" db="EMBL/GenBank/DDBJ databases">
        <title>Nesidiocoris tenuis whole genome shotgun sequence.</title>
        <authorList>
            <person name="Shibata T."/>
            <person name="Shimoda M."/>
            <person name="Kobayashi T."/>
            <person name="Uehara T."/>
        </authorList>
    </citation>
    <scope>NUCLEOTIDE SEQUENCE [LARGE SCALE GENOMIC DNA]</scope>
    <source>
        <strain evidence="5 6">Japan</strain>
    </source>
</reference>
<feature type="domain" description="MADF" evidence="3">
    <location>
        <begin position="8"/>
        <end position="107"/>
    </location>
</feature>
<feature type="domain" description="BESS" evidence="4">
    <location>
        <begin position="192"/>
        <end position="231"/>
    </location>
</feature>
<name>A0ABN7BEG5_9HEMI</name>
<proteinExistence type="predicted"/>
<dbReference type="InterPro" id="IPR004210">
    <property type="entry name" value="BESS_motif"/>
</dbReference>
<dbReference type="Pfam" id="PF10545">
    <property type="entry name" value="MADF_DNA_bdg"/>
    <property type="match status" value="1"/>
</dbReference>
<feature type="compositionally biased region" description="Basic and acidic residues" evidence="2">
    <location>
        <begin position="72"/>
        <end position="84"/>
    </location>
</feature>
<evidence type="ECO:0000256" key="2">
    <source>
        <dbReference type="SAM" id="MobiDB-lite"/>
    </source>
</evidence>
<sequence>MDSMDDDTIIGEIKKRPCLWDTHDLHYKDREKKRNAWIQVTKAVLGSKFTKITDEEKNEIGTEVQKRWKALKESNVKEWKDNDPKRKRSAPPVRHPRAAKERRAEKDESNDQDDSQDHEGSGDDVSADDTPKGAMAGRGRKSQAQAQPKPTPTMTKTPRRVPGNDDFERQLWELFQESVQAEANGEQPGNAPDPVEMFLLSQLPIIRTLGPVDKVDFQRKLVTLVKSYATREEVQLGNVAVYL</sequence>
<dbReference type="InterPro" id="IPR039353">
    <property type="entry name" value="TF_Adf1"/>
</dbReference>
<evidence type="ECO:0000256" key="1">
    <source>
        <dbReference type="PROSITE-ProRule" id="PRU00371"/>
    </source>
</evidence>
<evidence type="ECO:0000313" key="5">
    <source>
        <dbReference type="EMBL" id="BET02669.1"/>
    </source>
</evidence>
<dbReference type="SMART" id="SM00595">
    <property type="entry name" value="MADF"/>
    <property type="match status" value="1"/>
</dbReference>
<accession>A0ABN7BEG5</accession>